<name>C7R7J3_KANKD</name>
<organism evidence="1 2">
    <name type="scientific">Kangiella koreensis (strain DSM 16069 / JCM 12317 / KCTC 12182 / SW-125)</name>
    <dbReference type="NCBI Taxonomy" id="523791"/>
    <lineage>
        <taxon>Bacteria</taxon>
        <taxon>Pseudomonadati</taxon>
        <taxon>Pseudomonadota</taxon>
        <taxon>Gammaproteobacteria</taxon>
        <taxon>Kangiellales</taxon>
        <taxon>Kangiellaceae</taxon>
        <taxon>Kangiella</taxon>
    </lineage>
</organism>
<dbReference type="eggNOG" id="ENOG5033SFN">
    <property type="taxonomic scope" value="Bacteria"/>
</dbReference>
<accession>C7R7J3</accession>
<dbReference type="HOGENOM" id="CLU_682922_0_0_6"/>
<dbReference type="EMBL" id="CP001707">
    <property type="protein sequence ID" value="ACV25742.1"/>
    <property type="molecule type" value="Genomic_DNA"/>
</dbReference>
<dbReference type="OrthoDB" id="9821720at2"/>
<dbReference type="STRING" id="523791.Kkor_0321"/>
<keyword evidence="2" id="KW-1185">Reference proteome</keyword>
<proteinExistence type="predicted"/>
<dbReference type="AlphaFoldDB" id="C7R7J3"/>
<evidence type="ECO:0000313" key="2">
    <source>
        <dbReference type="Proteomes" id="UP000001231"/>
    </source>
</evidence>
<dbReference type="InParanoid" id="C7R7J3"/>
<protein>
    <recommendedName>
        <fullName evidence="3">ApeA N-terminal domain-containing protein</fullName>
    </recommendedName>
</protein>
<evidence type="ECO:0000313" key="1">
    <source>
        <dbReference type="EMBL" id="ACV25742.1"/>
    </source>
</evidence>
<dbReference type="Proteomes" id="UP000001231">
    <property type="component" value="Chromosome"/>
</dbReference>
<gene>
    <name evidence="1" type="ordered locus">Kkor_0321</name>
</gene>
<reference evidence="1 2" key="1">
    <citation type="journal article" date="2009" name="Stand. Genomic Sci.">
        <title>Complete genome sequence of Kangiella koreensis type strain (SW-125).</title>
        <authorList>
            <person name="Han C."/>
            <person name="Sikorski J."/>
            <person name="Lapidus A."/>
            <person name="Nolan M."/>
            <person name="Glavina Del Rio T."/>
            <person name="Tice H."/>
            <person name="Cheng J.F."/>
            <person name="Lucas S."/>
            <person name="Chen F."/>
            <person name="Copeland A."/>
            <person name="Ivanova N."/>
            <person name="Mavromatis K."/>
            <person name="Ovchinnikova G."/>
            <person name="Pati A."/>
            <person name="Bruce D."/>
            <person name="Goodwin L."/>
            <person name="Pitluck S."/>
            <person name="Chen A."/>
            <person name="Palaniappan K."/>
            <person name="Land M."/>
            <person name="Hauser L."/>
            <person name="Chang Y.J."/>
            <person name="Jeffries C.D."/>
            <person name="Chain P."/>
            <person name="Saunders E."/>
            <person name="Brettin T."/>
            <person name="Goker M."/>
            <person name="Tindall B.J."/>
            <person name="Bristow J."/>
            <person name="Eisen J.A."/>
            <person name="Markowitz V."/>
            <person name="Hugenholtz P."/>
            <person name="Kyrpides N.C."/>
            <person name="Klenk H.P."/>
            <person name="Detter J.C."/>
        </authorList>
    </citation>
    <scope>NUCLEOTIDE SEQUENCE [LARGE SCALE GENOMIC DNA]</scope>
    <source>
        <strain evidence="2">DSM 16069 / KCTC 12182 / SW-125</strain>
    </source>
</reference>
<evidence type="ECO:0008006" key="3">
    <source>
        <dbReference type="Google" id="ProtNLM"/>
    </source>
</evidence>
<sequence>MSVFNLTGKGELHCKKSGSVAKVKLKISPVNGRTRLHCSPLQPNDSFSLAKLAFSHSEIALKNVYFSSAAGVLSADHLSDVYINYLTSVDEQPPQLITQLTKPPDNEHTLNLEAAYLELPRSILQVELEVKQSIEGYQLMFIGAAQSLKAFKTKIILGNQSIKIKSFGNCHPTLAGIIVAEFNSKLNGDNETALRISLELYLRQKLSFLAEIGHNKVNINLIDHSTVSYSPLNNSPQHSFQKIKNFVIKNPSYRTYFRFLVELAGNSGVIDDRLQNGFVALEALFDGNKLRKEKVSEKLKVSIGTAELIVELRNKMFHYGESIAETVQIVSREKQVHTKSPLRPIIDELKDNTDLSWVLYSGFTDLMFMYFAELVGLGVGSVKRWCPVNLRDDDWYKKLKVDQ</sequence>
<dbReference type="KEGG" id="kko:Kkor_0321"/>
<dbReference type="RefSeq" id="WP_012800257.1">
    <property type="nucleotide sequence ID" value="NC_013166.1"/>
</dbReference>